<dbReference type="PANTHER" id="PTHR44809">
    <property type="match status" value="1"/>
</dbReference>
<reference evidence="3 4" key="1">
    <citation type="journal article" date="2010" name="Nature">
        <title>The Ectocarpus genome and the independent evolution of multicellularity in brown algae.</title>
        <authorList>
            <person name="Cock J.M."/>
            <person name="Sterck L."/>
            <person name="Rouze P."/>
            <person name="Scornet D."/>
            <person name="Allen A.E."/>
            <person name="Amoutzias G."/>
            <person name="Anthouard V."/>
            <person name="Artiguenave F."/>
            <person name="Aury J.M."/>
            <person name="Badger J.H."/>
            <person name="Beszteri B."/>
            <person name="Billiau K."/>
            <person name="Bonnet E."/>
            <person name="Bothwell J.H."/>
            <person name="Bowler C."/>
            <person name="Boyen C."/>
            <person name="Brownlee C."/>
            <person name="Carrano C.J."/>
            <person name="Charrier B."/>
            <person name="Cho G.Y."/>
            <person name="Coelho S.M."/>
            <person name="Collen J."/>
            <person name="Corre E."/>
            <person name="Da Silva C."/>
            <person name="Delage L."/>
            <person name="Delaroque N."/>
            <person name="Dittami S.M."/>
            <person name="Doulbeau S."/>
            <person name="Elias M."/>
            <person name="Farnham G."/>
            <person name="Gachon C.M."/>
            <person name="Gschloessl B."/>
            <person name="Heesch S."/>
            <person name="Jabbari K."/>
            <person name="Jubin C."/>
            <person name="Kawai H."/>
            <person name="Kimura K."/>
            <person name="Kloareg B."/>
            <person name="Kupper F.C."/>
            <person name="Lang D."/>
            <person name="Le Bail A."/>
            <person name="Leblanc C."/>
            <person name="Lerouge P."/>
            <person name="Lohr M."/>
            <person name="Lopez P.J."/>
            <person name="Martens C."/>
            <person name="Maumus F."/>
            <person name="Michel G."/>
            <person name="Miranda-Saavedra D."/>
            <person name="Morales J."/>
            <person name="Moreau H."/>
            <person name="Motomura T."/>
            <person name="Nagasato C."/>
            <person name="Napoli C.A."/>
            <person name="Nelson D.R."/>
            <person name="Nyvall-Collen P."/>
            <person name="Peters A.F."/>
            <person name="Pommier C."/>
            <person name="Potin P."/>
            <person name="Poulain J."/>
            <person name="Quesneville H."/>
            <person name="Read B."/>
            <person name="Rensing S.A."/>
            <person name="Ritter A."/>
            <person name="Rousvoal S."/>
            <person name="Samanta M."/>
            <person name="Samson G."/>
            <person name="Schroeder D.C."/>
            <person name="Segurens B."/>
            <person name="Strittmatter M."/>
            <person name="Tonon T."/>
            <person name="Tregear J.W."/>
            <person name="Valentin K."/>
            <person name="von Dassow P."/>
            <person name="Yamagishi T."/>
            <person name="Van de Peer Y."/>
            <person name="Wincker P."/>
        </authorList>
    </citation>
    <scope>NUCLEOTIDE SEQUENCE [LARGE SCALE GENOMIC DNA]</scope>
    <source>
        <strain evidence="4">Ec32 / CCAP1310/4</strain>
    </source>
</reference>
<dbReference type="InterPro" id="IPR019734">
    <property type="entry name" value="TPR_rpt"/>
</dbReference>
<dbReference type="SMART" id="SM00028">
    <property type="entry name" value="TPR"/>
    <property type="match status" value="2"/>
</dbReference>
<evidence type="ECO:0000256" key="2">
    <source>
        <dbReference type="SAM" id="Phobius"/>
    </source>
</evidence>
<evidence type="ECO:0000313" key="3">
    <source>
        <dbReference type="EMBL" id="CBJ31262.1"/>
    </source>
</evidence>
<dbReference type="InterPro" id="IPR052943">
    <property type="entry name" value="TMTC_O-mannosyl-trnsfr"/>
</dbReference>
<dbReference type="InterPro" id="IPR011990">
    <property type="entry name" value="TPR-like_helical_dom_sf"/>
</dbReference>
<gene>
    <name evidence="3" type="ORF">Esi_0241_0019</name>
</gene>
<dbReference type="InParanoid" id="D7FSX1"/>
<keyword evidence="2" id="KW-0472">Membrane</keyword>
<keyword evidence="4" id="KW-1185">Reference proteome</keyword>
<protein>
    <submittedName>
        <fullName evidence="3">TPR Domain containing protein</fullName>
    </submittedName>
</protein>
<feature type="repeat" description="TPR" evidence="1">
    <location>
        <begin position="41"/>
        <end position="74"/>
    </location>
</feature>
<dbReference type="Gene3D" id="1.25.40.10">
    <property type="entry name" value="Tetratricopeptide repeat domain"/>
    <property type="match status" value="1"/>
</dbReference>
<evidence type="ECO:0000256" key="1">
    <source>
        <dbReference type="PROSITE-ProRule" id="PRU00339"/>
    </source>
</evidence>
<keyword evidence="1" id="KW-0802">TPR repeat</keyword>
<proteinExistence type="predicted"/>
<dbReference type="eggNOG" id="ENOG502QT19">
    <property type="taxonomic scope" value="Eukaryota"/>
</dbReference>
<keyword evidence="2" id="KW-1133">Transmembrane helix</keyword>
<organism evidence="3 4">
    <name type="scientific">Ectocarpus siliculosus</name>
    <name type="common">Brown alga</name>
    <name type="synonym">Conferva siliculosa</name>
    <dbReference type="NCBI Taxonomy" id="2880"/>
    <lineage>
        <taxon>Eukaryota</taxon>
        <taxon>Sar</taxon>
        <taxon>Stramenopiles</taxon>
        <taxon>Ochrophyta</taxon>
        <taxon>PX clade</taxon>
        <taxon>Phaeophyceae</taxon>
        <taxon>Ectocarpales</taxon>
        <taxon>Ectocarpaceae</taxon>
        <taxon>Ectocarpus</taxon>
    </lineage>
</organism>
<dbReference type="SUPFAM" id="SSF53448">
    <property type="entry name" value="Nucleotide-diphospho-sugar transferases"/>
    <property type="match status" value="1"/>
</dbReference>
<dbReference type="InterPro" id="IPR029044">
    <property type="entry name" value="Nucleotide-diphossugar_trans"/>
</dbReference>
<dbReference type="PROSITE" id="PS50293">
    <property type="entry name" value="TPR_REGION"/>
    <property type="match status" value="1"/>
</dbReference>
<feature type="transmembrane region" description="Helical" evidence="2">
    <location>
        <begin position="433"/>
        <end position="452"/>
    </location>
</feature>
<sequence>MEGSTEGRQIFMVACLAQKAKKYAMARTAWEQYLAIRPFDPKAYYNHGVCIDSLGEKEAALSSFEKAFELQPSLADAGANAAGLLIQTDEAERACTLCYLALDGNPDCAAALYNLNTALRMAGRPREAIALSWRWIRERLPAGTPSYASAVSLETLAAASSSNSEDGPNPHPSAVATTRAELPIFCGSMGGFESEVGKRMVCIEDCSAEGSAAKEQDADGASCVTVVCIRWGPKYGPEYVERLAAGVRRNLRRDHRFVCYTDDVEALSEMPGVVARPLGSARCGEWRGWWHKAFLFSRETTLAGRVVYIDLDTVIAGSLDEIAGYAGPFAVLSAEGMANERRPGGLNSSVMSWDAGREVNTVQPVHDLLKEAYAVVSMPNQPRRRCSALQSVPGRPVPPNSRTGPPALDVICCHLSTPQNRVLSWTKKRGPGTIITTAVFNIFLVSICSVWAEI</sequence>
<dbReference type="AlphaFoldDB" id="D7FSX1"/>
<accession>D7FSX1</accession>
<dbReference type="EMBL" id="FN649760">
    <property type="protein sequence ID" value="CBJ31262.1"/>
    <property type="molecule type" value="Genomic_DNA"/>
</dbReference>
<dbReference type="PANTHER" id="PTHR44809:SF1">
    <property type="entry name" value="PROTEIN O-MANNOSYL-TRANSFERASE TMTC1"/>
    <property type="match status" value="1"/>
</dbReference>
<dbReference type="PROSITE" id="PS50005">
    <property type="entry name" value="TPR"/>
    <property type="match status" value="1"/>
</dbReference>
<keyword evidence="2" id="KW-0812">Transmembrane</keyword>
<dbReference type="SUPFAM" id="SSF48452">
    <property type="entry name" value="TPR-like"/>
    <property type="match status" value="1"/>
</dbReference>
<dbReference type="Proteomes" id="UP000002630">
    <property type="component" value="Unassembled WGS sequence"/>
</dbReference>
<dbReference type="STRING" id="2880.D7FSX1"/>
<name>D7FSX1_ECTSI</name>
<evidence type="ECO:0000313" key="4">
    <source>
        <dbReference type="Proteomes" id="UP000002630"/>
    </source>
</evidence>
<dbReference type="OrthoDB" id="1658288at2759"/>